<dbReference type="GO" id="GO:0005737">
    <property type="term" value="C:cytoplasm"/>
    <property type="evidence" value="ECO:0007669"/>
    <property type="project" value="TreeGrafter"/>
</dbReference>
<gene>
    <name evidence="3" type="ORF">CC1G_14609</name>
</gene>
<sequence>MSVQSIAYPYRGGANTCGYCSPPGQRSEEETSYQMASLHAIRLSSGTRRSSIQTRSKSEEALAQVYDFTAPGKSVELTSSYVVRRWNRYILHGQGEADAMDVEVKRAKGKDNAAFDMLKVIHAAEHDFLDSASQSPKHKFEVVLEPSSYTEEKFDLYCKYQRDIHNDKDNTIRGFKRFLVETPLQEEPIPYPADPPSHLPRTYGSYHQLYRVDGRLVALAILDILPNCVSSVYFMYDNLWEHFSMGKLSALREASLAYEIHKAGVPEMQYVYMGFYIHSCQKMRYKGDYSPSFLADPETYQWYPIEHCKSLLEKNRYACFSNPSHCIQREWNGEDLPEDDNPEDSQMAEIYIVQRGSRGRLVAVPLITSSVWTISEVRTDFYACIRGLGLDLAGDIFWAS</sequence>
<name>D6RMQ1_COPC7</name>
<dbReference type="eggNOG" id="KOG1193">
    <property type="taxonomic scope" value="Eukaryota"/>
</dbReference>
<comment type="caution">
    <text evidence="3">The sequence shown here is derived from an EMBL/GenBank/DDBJ whole genome shotgun (WGS) entry which is preliminary data.</text>
</comment>
<dbReference type="PANTHER" id="PTHR21367">
    <property type="entry name" value="ARGININE-TRNA-PROTEIN TRANSFERASE 1"/>
    <property type="match status" value="1"/>
</dbReference>
<dbReference type="Proteomes" id="UP000001861">
    <property type="component" value="Unassembled WGS sequence"/>
</dbReference>
<dbReference type="EMBL" id="AACS02000005">
    <property type="protein sequence ID" value="EFI27684.1"/>
    <property type="molecule type" value="Genomic_DNA"/>
</dbReference>
<dbReference type="GeneID" id="9380019"/>
<dbReference type="HOGENOM" id="CLU_020349_2_1_1"/>
<dbReference type="OMA" id="DIHNDTE"/>
<dbReference type="AlphaFoldDB" id="D6RMQ1"/>
<evidence type="ECO:0000259" key="2">
    <source>
        <dbReference type="Pfam" id="PF04377"/>
    </source>
</evidence>
<proteinExistence type="inferred from homology"/>
<dbReference type="InterPro" id="IPR007472">
    <property type="entry name" value="N-end_Aminoacyl_Trfase_C"/>
</dbReference>
<dbReference type="VEuPathDB" id="FungiDB:CC1G_14609"/>
<dbReference type="RefSeq" id="XP_002911178.1">
    <property type="nucleotide sequence ID" value="XM_002911132.1"/>
</dbReference>
<dbReference type="Pfam" id="PF04377">
    <property type="entry name" value="ATE_C"/>
    <property type="match status" value="1"/>
</dbReference>
<dbReference type="KEGG" id="cci:CC1G_14609"/>
<reference evidence="3 4" key="1">
    <citation type="journal article" date="2010" name="Proc. Natl. Acad. Sci. U.S.A.">
        <title>Insights into evolution of multicellular fungi from the assembled chromosomes of the mushroom Coprinopsis cinerea (Coprinus cinereus).</title>
        <authorList>
            <person name="Stajich J.E."/>
            <person name="Wilke S.K."/>
            <person name="Ahren D."/>
            <person name="Au C.H."/>
            <person name="Birren B.W."/>
            <person name="Borodovsky M."/>
            <person name="Burns C."/>
            <person name="Canback B."/>
            <person name="Casselton L.A."/>
            <person name="Cheng C.K."/>
            <person name="Deng J."/>
            <person name="Dietrich F.S."/>
            <person name="Fargo D.C."/>
            <person name="Farman M.L."/>
            <person name="Gathman A.C."/>
            <person name="Goldberg J."/>
            <person name="Guigo R."/>
            <person name="Hoegger P.J."/>
            <person name="Hooker J.B."/>
            <person name="Huggins A."/>
            <person name="James T.Y."/>
            <person name="Kamada T."/>
            <person name="Kilaru S."/>
            <person name="Kodira C."/>
            <person name="Kues U."/>
            <person name="Kupfer D."/>
            <person name="Kwan H.S."/>
            <person name="Lomsadze A."/>
            <person name="Li W."/>
            <person name="Lilly W.W."/>
            <person name="Ma L.J."/>
            <person name="Mackey A.J."/>
            <person name="Manning G."/>
            <person name="Martin F."/>
            <person name="Muraguchi H."/>
            <person name="Natvig D.O."/>
            <person name="Palmerini H."/>
            <person name="Ramesh M.A."/>
            <person name="Rehmeyer C.J."/>
            <person name="Roe B.A."/>
            <person name="Shenoy N."/>
            <person name="Stanke M."/>
            <person name="Ter-Hovhannisyan V."/>
            <person name="Tunlid A."/>
            <person name="Velagapudi R."/>
            <person name="Vision T.J."/>
            <person name="Zeng Q."/>
            <person name="Zolan M.E."/>
            <person name="Pukkila P.J."/>
        </authorList>
    </citation>
    <scope>NUCLEOTIDE SEQUENCE [LARGE SCALE GENOMIC DNA]</scope>
    <source>
        <strain evidence="4">Okayama-7 / 130 / ATCC MYA-4618 / FGSC 9003</strain>
    </source>
</reference>
<keyword evidence="1 3" id="KW-0808">Transferase</keyword>
<dbReference type="PIRSF" id="PIRSF037207">
    <property type="entry name" value="ATE1_euk"/>
    <property type="match status" value="1"/>
</dbReference>
<dbReference type="GO" id="GO:0004057">
    <property type="term" value="F:arginyl-tRNA--protein transferase activity"/>
    <property type="evidence" value="ECO:0007669"/>
    <property type="project" value="UniProtKB-EC"/>
</dbReference>
<comment type="function">
    <text evidence="1">Involved in the post-translational conjugation of arginine to the N-terminal aspartate or glutamate of a protein. This arginylation is required for degradation of the protein via the ubiquitin pathway.</text>
</comment>
<dbReference type="OrthoDB" id="74183at2759"/>
<organism evidence="3 4">
    <name type="scientific">Coprinopsis cinerea (strain Okayama-7 / 130 / ATCC MYA-4618 / FGSC 9003)</name>
    <name type="common">Inky cap fungus</name>
    <name type="synonym">Hormographiella aspergillata</name>
    <dbReference type="NCBI Taxonomy" id="240176"/>
    <lineage>
        <taxon>Eukaryota</taxon>
        <taxon>Fungi</taxon>
        <taxon>Dikarya</taxon>
        <taxon>Basidiomycota</taxon>
        <taxon>Agaricomycotina</taxon>
        <taxon>Agaricomycetes</taxon>
        <taxon>Agaricomycetidae</taxon>
        <taxon>Agaricales</taxon>
        <taxon>Agaricineae</taxon>
        <taxon>Psathyrellaceae</taxon>
        <taxon>Coprinopsis</taxon>
    </lineage>
</organism>
<evidence type="ECO:0000313" key="3">
    <source>
        <dbReference type="EMBL" id="EFI27684.1"/>
    </source>
</evidence>
<evidence type="ECO:0000256" key="1">
    <source>
        <dbReference type="PIRNR" id="PIRNR037207"/>
    </source>
</evidence>
<feature type="domain" description="N-end rule aminoacyl transferase C-terminal" evidence="2">
    <location>
        <begin position="152"/>
        <end position="294"/>
    </location>
</feature>
<dbReference type="STRING" id="240176.D6RMQ1"/>
<keyword evidence="1" id="KW-0012">Acyltransferase</keyword>
<dbReference type="EC" id="2.3.2.8" evidence="1"/>
<dbReference type="InterPro" id="IPR030700">
    <property type="entry name" value="N-end_Aminoacyl_Trfase"/>
</dbReference>
<dbReference type="FunCoup" id="D6RMQ1">
    <property type="interactions" value="655"/>
</dbReference>
<evidence type="ECO:0000313" key="4">
    <source>
        <dbReference type="Proteomes" id="UP000001861"/>
    </source>
</evidence>
<keyword evidence="4" id="KW-1185">Reference proteome</keyword>
<dbReference type="InParanoid" id="D6RMQ1"/>
<comment type="similarity">
    <text evidence="1">Belongs to the R-transferase family.</text>
</comment>
<dbReference type="PANTHER" id="PTHR21367:SF1">
    <property type="entry name" value="ARGINYL-TRNA--PROTEIN TRANSFERASE 1"/>
    <property type="match status" value="1"/>
</dbReference>
<accession>D6RMQ1</accession>
<keyword evidence="1" id="KW-0833">Ubl conjugation pathway</keyword>
<dbReference type="InterPro" id="IPR017137">
    <property type="entry name" value="Arg-tRNA-P_Trfase_1_euk"/>
</dbReference>
<comment type="catalytic activity">
    <reaction evidence="1">
        <text>an N-terminal L-alpha-aminoacyl-[protein] + L-arginyl-tRNA(Arg) = an N-terminal L-arginyl-L-aminoacyl-[protein] + tRNA(Arg) + H(+)</text>
        <dbReference type="Rhea" id="RHEA:10208"/>
        <dbReference type="Rhea" id="RHEA-COMP:9658"/>
        <dbReference type="Rhea" id="RHEA-COMP:9673"/>
        <dbReference type="Rhea" id="RHEA-COMP:10636"/>
        <dbReference type="Rhea" id="RHEA-COMP:10638"/>
        <dbReference type="ChEBI" id="CHEBI:15378"/>
        <dbReference type="ChEBI" id="CHEBI:78442"/>
        <dbReference type="ChEBI" id="CHEBI:78513"/>
        <dbReference type="ChEBI" id="CHEBI:78597"/>
        <dbReference type="ChEBI" id="CHEBI:83562"/>
        <dbReference type="EC" id="2.3.2.8"/>
    </reaction>
</comment>
<protein>
    <recommendedName>
        <fullName evidence="1">Arginyl-tRNA--protein transferase 1</fullName>
        <shortName evidence="1">Arginyltransferase 1</shortName>
        <shortName evidence="1">R-transferase 1</shortName>
        <ecNumber evidence="1">2.3.2.8</ecNumber>
    </recommendedName>
    <alternativeName>
        <fullName evidence="1">Arginine-tRNA--protein transferase 1</fullName>
    </alternativeName>
</protein>